<dbReference type="Proteomes" id="UP000237846">
    <property type="component" value="Unassembled WGS sequence"/>
</dbReference>
<evidence type="ECO:0000313" key="2">
    <source>
        <dbReference type="Proteomes" id="UP000237846"/>
    </source>
</evidence>
<dbReference type="InterPro" id="IPR023476">
    <property type="entry name" value="Pep_tRNA_hydro_II_dom_sf"/>
</dbReference>
<evidence type="ECO:0008006" key="3">
    <source>
        <dbReference type="Google" id="ProtNLM"/>
    </source>
</evidence>
<evidence type="ECO:0000313" key="1">
    <source>
        <dbReference type="EMBL" id="PRX98844.1"/>
    </source>
</evidence>
<name>A0A2T0Q4W2_9ACTN</name>
<dbReference type="EMBL" id="PVZC01000004">
    <property type="protein sequence ID" value="PRX98844.1"/>
    <property type="molecule type" value="Genomic_DNA"/>
</dbReference>
<gene>
    <name evidence="1" type="ORF">CLV72_104424</name>
</gene>
<comment type="caution">
    <text evidence="1">The sequence shown here is derived from an EMBL/GenBank/DDBJ whole genome shotgun (WGS) entry which is preliminary data.</text>
</comment>
<proteinExistence type="predicted"/>
<accession>A0A2T0Q4W2</accession>
<organism evidence="1 2">
    <name type="scientific">Allonocardiopsis opalescens</name>
    <dbReference type="NCBI Taxonomy" id="1144618"/>
    <lineage>
        <taxon>Bacteria</taxon>
        <taxon>Bacillati</taxon>
        <taxon>Actinomycetota</taxon>
        <taxon>Actinomycetes</taxon>
        <taxon>Streptosporangiales</taxon>
        <taxon>Allonocardiopsis</taxon>
    </lineage>
</organism>
<dbReference type="Gene3D" id="3.40.1490.10">
    <property type="entry name" value="Bit1"/>
    <property type="match status" value="1"/>
</dbReference>
<keyword evidence="2" id="KW-1185">Reference proteome</keyword>
<dbReference type="AlphaFoldDB" id="A0A2T0Q4W2"/>
<dbReference type="Pfam" id="PF09391">
    <property type="entry name" value="DUF2000"/>
    <property type="match status" value="1"/>
</dbReference>
<sequence>MDTMRTAPHPADGVLDARTAARSMPRLARTDVRPDLPTREARLKWVIVVDQELPAGLAANAAVCLGAAAGRALPEVVGPGGPDASGSHHPGLPWTGCAILAADQATVRAIRERAAAKAELHLVAMPALAQESRVYDGYLAALAATPEPELRYYGLSLIGARNKVDKLVGRLPLLR</sequence>
<dbReference type="SUPFAM" id="SSF102462">
    <property type="entry name" value="Peptidyl-tRNA hydrolase II"/>
    <property type="match status" value="1"/>
</dbReference>
<protein>
    <recommendedName>
        <fullName evidence="3">DUF2000 family protein</fullName>
    </recommendedName>
</protein>
<dbReference type="InterPro" id="IPR018988">
    <property type="entry name" value="DUF2000"/>
</dbReference>
<reference evidence="1 2" key="1">
    <citation type="submission" date="2018-03" db="EMBL/GenBank/DDBJ databases">
        <title>Genomic Encyclopedia of Archaeal and Bacterial Type Strains, Phase II (KMG-II): from individual species to whole genera.</title>
        <authorList>
            <person name="Goeker M."/>
        </authorList>
    </citation>
    <scope>NUCLEOTIDE SEQUENCE [LARGE SCALE GENOMIC DNA]</scope>
    <source>
        <strain evidence="1 2">DSM 45601</strain>
    </source>
</reference>